<name>A0ABD4TGW5_9EURY</name>
<dbReference type="Pfam" id="PF00557">
    <property type="entry name" value="Peptidase_M24"/>
    <property type="match status" value="1"/>
</dbReference>
<dbReference type="InterPro" id="IPR036005">
    <property type="entry name" value="Creatinase/aminopeptidase-like"/>
</dbReference>
<feature type="domain" description="Creatinase N-terminal" evidence="2">
    <location>
        <begin position="13"/>
        <end position="134"/>
    </location>
</feature>
<dbReference type="InterPro" id="IPR000994">
    <property type="entry name" value="Pept_M24"/>
</dbReference>
<gene>
    <name evidence="3" type="ORF">FTO68_00765</name>
</gene>
<dbReference type="AlphaFoldDB" id="A0ABD4TGW5"/>
<evidence type="ECO:0000259" key="1">
    <source>
        <dbReference type="Pfam" id="PF00557"/>
    </source>
</evidence>
<evidence type="ECO:0000259" key="2">
    <source>
        <dbReference type="Pfam" id="PF01321"/>
    </source>
</evidence>
<comment type="caution">
    <text evidence="3">The sequence shown here is derived from an EMBL/GenBank/DDBJ whole genome shotgun (WGS) entry which is preliminary data.</text>
</comment>
<keyword evidence="3" id="KW-0031">Aminopeptidase</keyword>
<dbReference type="RefSeq" id="WP_255331435.1">
    <property type="nucleotide sequence ID" value="NZ_VOTZ01000001.1"/>
</dbReference>
<dbReference type="SUPFAM" id="SSF53092">
    <property type="entry name" value="Creatinase/prolidase N-terminal domain"/>
    <property type="match status" value="1"/>
</dbReference>
<dbReference type="PANTHER" id="PTHR46112:SF2">
    <property type="entry name" value="XAA-PRO AMINOPEPTIDASE P-RELATED"/>
    <property type="match status" value="1"/>
</dbReference>
<proteinExistence type="predicted"/>
<dbReference type="Gene3D" id="3.90.230.10">
    <property type="entry name" value="Creatinase/methionine aminopeptidase superfamily"/>
    <property type="match status" value="1"/>
</dbReference>
<dbReference type="CDD" id="cd01066">
    <property type="entry name" value="APP_MetAP"/>
    <property type="match status" value="1"/>
</dbReference>
<dbReference type="InterPro" id="IPR029149">
    <property type="entry name" value="Creatin/AminoP/Spt16_N"/>
</dbReference>
<dbReference type="InterPro" id="IPR050659">
    <property type="entry name" value="Peptidase_M24B"/>
</dbReference>
<keyword evidence="3" id="KW-0378">Hydrolase</keyword>
<dbReference type="EMBL" id="VOTZ01000001">
    <property type="protein sequence ID" value="MCQ1537527.1"/>
    <property type="molecule type" value="Genomic_DNA"/>
</dbReference>
<dbReference type="InterPro" id="IPR000587">
    <property type="entry name" value="Creatinase_N"/>
</dbReference>
<evidence type="ECO:0000313" key="3">
    <source>
        <dbReference type="EMBL" id="MCQ1537527.1"/>
    </source>
</evidence>
<accession>A0ABD4TGW5</accession>
<protein>
    <submittedName>
        <fullName evidence="3">Aminopeptidase P family protein</fullName>
    </submittedName>
</protein>
<keyword evidence="4" id="KW-1185">Reference proteome</keyword>
<organism evidence="3 4">
    <name type="scientific">Methanocalculus taiwanensis</name>
    <dbReference type="NCBI Taxonomy" id="106207"/>
    <lineage>
        <taxon>Archaea</taxon>
        <taxon>Methanobacteriati</taxon>
        <taxon>Methanobacteriota</taxon>
        <taxon>Stenosarchaea group</taxon>
        <taxon>Methanomicrobia</taxon>
        <taxon>Methanomicrobiales</taxon>
        <taxon>Methanocalculaceae</taxon>
        <taxon>Methanocalculus</taxon>
    </lineage>
</organism>
<reference evidence="3 4" key="1">
    <citation type="submission" date="2019-08" db="EMBL/GenBank/DDBJ databases">
        <authorList>
            <person name="Chen S.-C."/>
            <person name="Lai M.-C."/>
            <person name="You Y.-T."/>
        </authorList>
    </citation>
    <scope>NUCLEOTIDE SEQUENCE [LARGE SCALE GENOMIC DNA]</scope>
    <source>
        <strain evidence="3 4">P2F9704a</strain>
    </source>
</reference>
<dbReference type="PANTHER" id="PTHR46112">
    <property type="entry name" value="AMINOPEPTIDASE"/>
    <property type="match status" value="1"/>
</dbReference>
<dbReference type="Pfam" id="PF01321">
    <property type="entry name" value="Creatinase_N"/>
    <property type="match status" value="1"/>
</dbReference>
<feature type="domain" description="Peptidase M24" evidence="1">
    <location>
        <begin position="144"/>
        <end position="379"/>
    </location>
</feature>
<dbReference type="Proteomes" id="UP001524383">
    <property type="component" value="Unassembled WGS sequence"/>
</dbReference>
<dbReference type="GO" id="GO:0004177">
    <property type="term" value="F:aminopeptidase activity"/>
    <property type="evidence" value="ECO:0007669"/>
    <property type="project" value="UniProtKB-KW"/>
</dbReference>
<sequence length="398" mass="44221">MQAKVPVSEERDRLTRFRRRMERDFPDWEMAAIFGRINQYYFCGTMQDGVLLIPRDGDPIYWVRRSFERARDESLFPAIRPMQSFRDVAKEMGTIPKICHIEAELVPLAHIERFRKHIPVKSFVSLDRQIAYVRAEKSRYEIDLMRKSGEIHRHVLDDIVPELLREGMSEADLGCELHTALINEGHHGIVRFSMFGNEIVLGQIAFGAHSIAPTSFNGPGGAAGLSAAVPLLGSRDRKLRKGDLVFLDVGCGYGGYHTDKTVVYQFGAPLPERAVAAHRTCLAIQQEMAALLRPGVLPSDLYRRVIADIPGEYRRDFMGYAGRQVPFLGHGVGLEVDEYPVIADGFDEPLVVGMAIALEPKIGISGIGMVGVENTFLVRPGGGESITGVSEGLIEVGF</sequence>
<dbReference type="Gene3D" id="3.40.350.10">
    <property type="entry name" value="Creatinase/prolidase N-terminal domain"/>
    <property type="match status" value="1"/>
</dbReference>
<evidence type="ECO:0000313" key="4">
    <source>
        <dbReference type="Proteomes" id="UP001524383"/>
    </source>
</evidence>
<keyword evidence="3" id="KW-0645">Protease</keyword>
<dbReference type="SUPFAM" id="SSF55920">
    <property type="entry name" value="Creatinase/aminopeptidase"/>
    <property type="match status" value="1"/>
</dbReference>